<evidence type="ECO:0000313" key="5">
    <source>
        <dbReference type="Proteomes" id="UP000231962"/>
    </source>
</evidence>
<dbReference type="InterPro" id="IPR036890">
    <property type="entry name" value="HATPase_C_sf"/>
</dbReference>
<evidence type="ECO:0000313" key="6">
    <source>
        <dbReference type="Proteomes" id="UP000231990"/>
    </source>
</evidence>
<organism evidence="4 6">
    <name type="scientific">Leptospira perolatii</name>
    <dbReference type="NCBI Taxonomy" id="2023191"/>
    <lineage>
        <taxon>Bacteria</taxon>
        <taxon>Pseudomonadati</taxon>
        <taxon>Spirochaetota</taxon>
        <taxon>Spirochaetia</taxon>
        <taxon>Leptospirales</taxon>
        <taxon>Leptospiraceae</taxon>
        <taxon>Leptospira</taxon>
    </lineage>
</organism>
<dbReference type="AlphaFoldDB" id="A0A2M9ZLV8"/>
<keyword evidence="5" id="KW-1185">Reference proteome</keyword>
<sequence>MTDRMQKENIGKLGSSVPGVIVIKGRFFAIPSFILVFVLGTLGVIRGDINIYLWMFVLFLLGFVLIYLGPNRKASFQNSIFASFRSRRKKESYLSNQSDGYQLRMAPHFLFNCLMTLRILIDQGNSEAATSYLDSLGGSLRFLFRYSALKFVTLKEEIDFTLNYIELLKSKYRGGISIRISNLSSISYDEWEVPPFSVQTLVENSIKHNTFLEHADLKIEISLEQVANGKIKIAVRDNGKGSVLTPDLSGTLGNLFDKIKGNNPEANISIASGNGRGFEVSFEVVSKSK</sequence>
<feature type="transmembrane region" description="Helical" evidence="1">
    <location>
        <begin position="21"/>
        <end position="45"/>
    </location>
</feature>
<dbReference type="PANTHER" id="PTHR34220">
    <property type="entry name" value="SENSOR HISTIDINE KINASE YPDA"/>
    <property type="match status" value="1"/>
</dbReference>
<name>A0A2M9ZLV8_9LEPT</name>
<dbReference type="Proteomes" id="UP000231990">
    <property type="component" value="Unassembled WGS sequence"/>
</dbReference>
<keyword evidence="1" id="KW-1133">Transmembrane helix</keyword>
<evidence type="ECO:0000256" key="1">
    <source>
        <dbReference type="SAM" id="Phobius"/>
    </source>
</evidence>
<dbReference type="GO" id="GO:0016020">
    <property type="term" value="C:membrane"/>
    <property type="evidence" value="ECO:0007669"/>
    <property type="project" value="InterPro"/>
</dbReference>
<dbReference type="RefSeq" id="WP_100713696.1">
    <property type="nucleotide sequence ID" value="NZ_NPDY01000007.1"/>
</dbReference>
<comment type="caution">
    <text evidence="4">The sequence shown here is derived from an EMBL/GenBank/DDBJ whole genome shotgun (WGS) entry which is preliminary data.</text>
</comment>
<dbReference type="InterPro" id="IPR010559">
    <property type="entry name" value="Sig_transdc_His_kin_internal"/>
</dbReference>
<dbReference type="Proteomes" id="UP000231962">
    <property type="component" value="Unassembled WGS sequence"/>
</dbReference>
<dbReference type="InterPro" id="IPR050640">
    <property type="entry name" value="Bact_2-comp_sensor_kinase"/>
</dbReference>
<dbReference type="Pfam" id="PF06580">
    <property type="entry name" value="His_kinase"/>
    <property type="match status" value="1"/>
</dbReference>
<dbReference type="OrthoDB" id="9809348at2"/>
<protein>
    <recommendedName>
        <fullName evidence="2">Signal transduction histidine kinase internal region domain-containing protein</fullName>
    </recommendedName>
</protein>
<dbReference type="Gene3D" id="3.30.565.10">
    <property type="entry name" value="Histidine kinase-like ATPase, C-terminal domain"/>
    <property type="match status" value="1"/>
</dbReference>
<proteinExistence type="predicted"/>
<dbReference type="GO" id="GO:0000155">
    <property type="term" value="F:phosphorelay sensor kinase activity"/>
    <property type="evidence" value="ECO:0007669"/>
    <property type="project" value="InterPro"/>
</dbReference>
<evidence type="ECO:0000259" key="2">
    <source>
        <dbReference type="Pfam" id="PF06580"/>
    </source>
</evidence>
<keyword evidence="1" id="KW-0472">Membrane</keyword>
<dbReference type="PANTHER" id="PTHR34220:SF7">
    <property type="entry name" value="SENSOR HISTIDINE KINASE YPDA"/>
    <property type="match status" value="1"/>
</dbReference>
<feature type="domain" description="Signal transduction histidine kinase internal region" evidence="2">
    <location>
        <begin position="102"/>
        <end position="173"/>
    </location>
</feature>
<evidence type="ECO:0000313" key="4">
    <source>
        <dbReference type="EMBL" id="PJZ73070.1"/>
    </source>
</evidence>
<dbReference type="SUPFAM" id="SSF55874">
    <property type="entry name" value="ATPase domain of HSP90 chaperone/DNA topoisomerase II/histidine kinase"/>
    <property type="match status" value="1"/>
</dbReference>
<gene>
    <name evidence="3" type="ORF">CH360_08955</name>
    <name evidence="4" type="ORF">CH373_11280</name>
</gene>
<accession>A0A2M9ZLV8</accession>
<dbReference type="EMBL" id="NPDZ01000006">
    <property type="protein sequence ID" value="PJZ73070.1"/>
    <property type="molecule type" value="Genomic_DNA"/>
</dbReference>
<evidence type="ECO:0000313" key="3">
    <source>
        <dbReference type="EMBL" id="PJZ69715.1"/>
    </source>
</evidence>
<keyword evidence="1" id="KW-0812">Transmembrane</keyword>
<feature type="transmembrane region" description="Helical" evidence="1">
    <location>
        <begin position="51"/>
        <end position="69"/>
    </location>
</feature>
<dbReference type="EMBL" id="NPDY01000007">
    <property type="protein sequence ID" value="PJZ69715.1"/>
    <property type="molecule type" value="Genomic_DNA"/>
</dbReference>
<reference evidence="5 6" key="1">
    <citation type="submission" date="2017-07" db="EMBL/GenBank/DDBJ databases">
        <title>Leptospira spp. isolated from tropical soils.</title>
        <authorList>
            <person name="Thibeaux R."/>
            <person name="Iraola G."/>
            <person name="Ferres I."/>
            <person name="Bierque E."/>
            <person name="Girault D."/>
            <person name="Soupe-Gilbert M.-E."/>
            <person name="Picardeau M."/>
            <person name="Goarant C."/>
        </authorList>
    </citation>
    <scope>NUCLEOTIDE SEQUENCE [LARGE SCALE GENOMIC DNA]</scope>
    <source>
        <strain evidence="4 6">FH1-B-B1</strain>
        <strain evidence="3 5">FH1-B-C1</strain>
    </source>
</reference>